<dbReference type="Gene3D" id="1.20.1250.20">
    <property type="entry name" value="MFS general substrate transporter like domains"/>
    <property type="match status" value="1"/>
</dbReference>
<evidence type="ECO:0000313" key="8">
    <source>
        <dbReference type="Proteomes" id="UP001233999"/>
    </source>
</evidence>
<reference evidence="7" key="1">
    <citation type="journal article" date="2023" name="IScience">
        <title>Live-bearing cockroach genome reveals convergent evolutionary mechanisms linked to viviparity in insects and beyond.</title>
        <authorList>
            <person name="Fouks B."/>
            <person name="Harrison M.C."/>
            <person name="Mikhailova A.A."/>
            <person name="Marchal E."/>
            <person name="English S."/>
            <person name="Carruthers M."/>
            <person name="Jennings E.C."/>
            <person name="Chiamaka E.L."/>
            <person name="Frigard R.A."/>
            <person name="Pippel M."/>
            <person name="Attardo G.M."/>
            <person name="Benoit J.B."/>
            <person name="Bornberg-Bauer E."/>
            <person name="Tobe S.S."/>
        </authorList>
    </citation>
    <scope>NUCLEOTIDE SEQUENCE</scope>
    <source>
        <strain evidence="7">Stay&amp;Tobe</strain>
    </source>
</reference>
<comment type="subcellular location">
    <subcellularLocation>
        <location evidence="1">Membrane</location>
        <topology evidence="1">Multi-pass membrane protein</topology>
    </subcellularLocation>
</comment>
<protein>
    <recommendedName>
        <fullName evidence="6">Major facilitator superfamily (MFS) profile domain-containing protein</fullName>
    </recommendedName>
</protein>
<dbReference type="EMBL" id="JASPKZ010005141">
    <property type="protein sequence ID" value="KAJ9589176.1"/>
    <property type="molecule type" value="Genomic_DNA"/>
</dbReference>
<sequence length="153" mass="16984">KKLKHTTATLLMINGILCAIGPAFISLFLGPWSDKYGRKFLMISPMFAPVVFSGGLMSLLASCAAMIADISAPDRRSLRMGIFDICITLGFVFGAVLFLYIFDILHMGAVFTHVVASDLDYLGLLFQYALFVEESLKRITWRITKVHASLLEE</sequence>
<feature type="transmembrane region" description="Helical" evidence="5">
    <location>
        <begin position="50"/>
        <end position="70"/>
    </location>
</feature>
<gene>
    <name evidence="7" type="ORF">L9F63_028040</name>
</gene>
<organism evidence="7 8">
    <name type="scientific">Diploptera punctata</name>
    <name type="common">Pacific beetle cockroach</name>
    <dbReference type="NCBI Taxonomy" id="6984"/>
    <lineage>
        <taxon>Eukaryota</taxon>
        <taxon>Metazoa</taxon>
        <taxon>Ecdysozoa</taxon>
        <taxon>Arthropoda</taxon>
        <taxon>Hexapoda</taxon>
        <taxon>Insecta</taxon>
        <taxon>Pterygota</taxon>
        <taxon>Neoptera</taxon>
        <taxon>Polyneoptera</taxon>
        <taxon>Dictyoptera</taxon>
        <taxon>Blattodea</taxon>
        <taxon>Blaberoidea</taxon>
        <taxon>Blaberidae</taxon>
        <taxon>Diplopterinae</taxon>
        <taxon>Diploptera</taxon>
    </lineage>
</organism>
<evidence type="ECO:0000313" key="7">
    <source>
        <dbReference type="EMBL" id="KAJ9589176.1"/>
    </source>
</evidence>
<evidence type="ECO:0000256" key="4">
    <source>
        <dbReference type="ARBA" id="ARBA00023136"/>
    </source>
</evidence>
<keyword evidence="4 5" id="KW-0472">Membrane</keyword>
<dbReference type="InterPro" id="IPR020846">
    <property type="entry name" value="MFS_dom"/>
</dbReference>
<dbReference type="AlphaFoldDB" id="A0AAD7ZYU2"/>
<dbReference type="GO" id="GO:0016020">
    <property type="term" value="C:membrane"/>
    <property type="evidence" value="ECO:0007669"/>
    <property type="project" value="UniProtKB-SubCell"/>
</dbReference>
<proteinExistence type="predicted"/>
<accession>A0AAD7ZYU2</accession>
<comment type="caution">
    <text evidence="7">The sequence shown here is derived from an EMBL/GenBank/DDBJ whole genome shotgun (WGS) entry which is preliminary data.</text>
</comment>
<evidence type="ECO:0000256" key="3">
    <source>
        <dbReference type="ARBA" id="ARBA00022989"/>
    </source>
</evidence>
<evidence type="ECO:0000259" key="6">
    <source>
        <dbReference type="PROSITE" id="PS50850"/>
    </source>
</evidence>
<dbReference type="PANTHER" id="PTHR23507">
    <property type="entry name" value="ZGC:174356"/>
    <property type="match status" value="1"/>
</dbReference>
<dbReference type="Proteomes" id="UP001233999">
    <property type="component" value="Unassembled WGS sequence"/>
</dbReference>
<name>A0AAD7ZYU2_DIPPU</name>
<evidence type="ECO:0000256" key="1">
    <source>
        <dbReference type="ARBA" id="ARBA00004141"/>
    </source>
</evidence>
<keyword evidence="8" id="KW-1185">Reference proteome</keyword>
<keyword evidence="2 5" id="KW-0812">Transmembrane</keyword>
<feature type="domain" description="Major facilitator superfamily (MFS) profile" evidence="6">
    <location>
        <begin position="1"/>
        <end position="153"/>
    </location>
</feature>
<evidence type="ECO:0000256" key="2">
    <source>
        <dbReference type="ARBA" id="ARBA00022692"/>
    </source>
</evidence>
<dbReference type="InterPro" id="IPR036259">
    <property type="entry name" value="MFS_trans_sf"/>
</dbReference>
<dbReference type="PROSITE" id="PS00216">
    <property type="entry name" value="SUGAR_TRANSPORT_1"/>
    <property type="match status" value="1"/>
</dbReference>
<feature type="transmembrane region" description="Helical" evidence="5">
    <location>
        <begin position="7"/>
        <end position="30"/>
    </location>
</feature>
<dbReference type="InterPro" id="IPR005829">
    <property type="entry name" value="Sugar_transporter_CS"/>
</dbReference>
<evidence type="ECO:0000256" key="5">
    <source>
        <dbReference type="SAM" id="Phobius"/>
    </source>
</evidence>
<dbReference type="PROSITE" id="PS50850">
    <property type="entry name" value="MFS"/>
    <property type="match status" value="1"/>
</dbReference>
<feature type="transmembrane region" description="Helical" evidence="5">
    <location>
        <begin position="82"/>
        <end position="102"/>
    </location>
</feature>
<dbReference type="SUPFAM" id="SSF103473">
    <property type="entry name" value="MFS general substrate transporter"/>
    <property type="match status" value="1"/>
</dbReference>
<feature type="non-terminal residue" evidence="7">
    <location>
        <position position="1"/>
    </location>
</feature>
<keyword evidence="3 5" id="KW-1133">Transmembrane helix</keyword>
<dbReference type="GO" id="GO:0022857">
    <property type="term" value="F:transmembrane transporter activity"/>
    <property type="evidence" value="ECO:0007669"/>
    <property type="project" value="InterPro"/>
</dbReference>
<dbReference type="PANTHER" id="PTHR23507:SF1">
    <property type="entry name" value="FI18259P1-RELATED"/>
    <property type="match status" value="1"/>
</dbReference>
<reference evidence="7" key="2">
    <citation type="submission" date="2023-05" db="EMBL/GenBank/DDBJ databases">
        <authorList>
            <person name="Fouks B."/>
        </authorList>
    </citation>
    <scope>NUCLEOTIDE SEQUENCE</scope>
    <source>
        <strain evidence="7">Stay&amp;Tobe</strain>
        <tissue evidence="7">Testes</tissue>
    </source>
</reference>
<feature type="non-terminal residue" evidence="7">
    <location>
        <position position="153"/>
    </location>
</feature>